<reference evidence="1 2" key="1">
    <citation type="submission" date="2014-11" db="EMBL/GenBank/DDBJ databases">
        <title>Complete genome sequence of Pseudomonas putida S12 including megaplasmid pTTS12.</title>
        <authorList>
            <person name="Kuepper J."/>
            <person name="Ruijssenaars H.J."/>
            <person name="Blank L.M."/>
            <person name="de Winde J.H."/>
            <person name="Wierckx N."/>
        </authorList>
    </citation>
    <scope>NUCLEOTIDE SEQUENCE [LARGE SCALE GENOMIC DNA]</scope>
    <source>
        <strain evidence="1 2">S12</strain>
        <plasmid evidence="1 2">pTTS12</plasmid>
    </source>
</reference>
<dbReference type="EMBL" id="CP009975">
    <property type="protein sequence ID" value="AJA16800.1"/>
    <property type="molecule type" value="Genomic_DNA"/>
</dbReference>
<evidence type="ECO:0000313" key="2">
    <source>
        <dbReference type="Proteomes" id="UP000017753"/>
    </source>
</evidence>
<protein>
    <submittedName>
        <fullName evidence="1">Uncharacterized protein</fullName>
    </submittedName>
</protein>
<reference evidence="1 2" key="2">
    <citation type="submission" date="2014-11" db="EMBL/GenBank/DDBJ databases">
        <title>Draft genome sequence of the solvent-tolerant Pseudomonas putida S12 including megaplasmid pTTS12.</title>
        <authorList>
            <person name="Wierckx N."/>
            <person name="Nijkamp J."/>
            <person name="Ballerstedt H."/>
            <person name="Siezen R.J."/>
            <person name="Wels M."/>
            <person name="de Ridder D."/>
            <person name="de Winde J.H."/>
            <person name="Ruijssenaars H.J."/>
        </authorList>
    </citation>
    <scope>NUCLEOTIDE SEQUENCE [LARGE SCALE GENOMIC DNA]</scope>
    <source>
        <strain evidence="1 2">S12</strain>
        <plasmid evidence="1 2">pTTS12</plasmid>
    </source>
</reference>
<gene>
    <name evidence="1" type="ORF">RPPX_25920</name>
</gene>
<organism evidence="1 2">
    <name type="scientific">Pseudomonas putida S12</name>
    <dbReference type="NCBI Taxonomy" id="1215087"/>
    <lineage>
        <taxon>Bacteria</taxon>
        <taxon>Pseudomonadati</taxon>
        <taxon>Pseudomonadota</taxon>
        <taxon>Gammaproteobacteria</taxon>
        <taxon>Pseudomonadales</taxon>
        <taxon>Pseudomonadaceae</taxon>
        <taxon>Pseudomonas</taxon>
    </lineage>
</organism>
<proteinExistence type="predicted"/>
<name>A0AA34S097_PSEPU</name>
<accession>A0AA34S097</accession>
<dbReference type="AlphaFoldDB" id="A0AA34S097"/>
<geneLocation type="plasmid" evidence="1 2">
    <name>pTTS12</name>
</geneLocation>
<evidence type="ECO:0000313" key="1">
    <source>
        <dbReference type="EMBL" id="AJA16800.1"/>
    </source>
</evidence>
<sequence>MGKRKEKKGKKKERVGQVRGYLVRWSRRVKMVQEERINGLNLLGYVVIEAGQEAPFDRGKKEVALKGKGEVYRGGSG</sequence>
<dbReference type="Proteomes" id="UP000017753">
    <property type="component" value="Plasmid pTTS12"/>
</dbReference>
<keyword evidence="1" id="KW-0614">Plasmid</keyword>